<dbReference type="PANTHER" id="PTHR43827:SF3">
    <property type="entry name" value="NADP-DEPENDENT OXIDOREDUCTASE DOMAIN-CONTAINING PROTEIN"/>
    <property type="match status" value="1"/>
</dbReference>
<dbReference type="InterPro" id="IPR018170">
    <property type="entry name" value="Aldo/ket_reductase_CS"/>
</dbReference>
<dbReference type="PANTHER" id="PTHR43827">
    <property type="entry name" value="2,5-DIKETO-D-GLUCONIC ACID REDUCTASE"/>
    <property type="match status" value="1"/>
</dbReference>
<dbReference type="Pfam" id="PF00248">
    <property type="entry name" value="Aldo_ket_red"/>
    <property type="match status" value="1"/>
</dbReference>
<dbReference type="PROSITE" id="PS00062">
    <property type="entry name" value="ALDOKETO_REDUCTASE_2"/>
    <property type="match status" value="1"/>
</dbReference>
<dbReference type="Proteomes" id="UP001500325">
    <property type="component" value="Unassembled WGS sequence"/>
</dbReference>
<dbReference type="Gene3D" id="3.20.20.100">
    <property type="entry name" value="NADP-dependent oxidoreductase domain"/>
    <property type="match status" value="1"/>
</dbReference>
<dbReference type="PROSITE" id="PS00798">
    <property type="entry name" value="ALDOKETO_REDUCTASE_1"/>
    <property type="match status" value="1"/>
</dbReference>
<reference evidence="6" key="1">
    <citation type="journal article" date="2019" name="Int. J. Syst. Evol. Microbiol.">
        <title>The Global Catalogue of Microorganisms (GCM) 10K type strain sequencing project: providing services to taxonomists for standard genome sequencing and annotation.</title>
        <authorList>
            <consortium name="The Broad Institute Genomics Platform"/>
            <consortium name="The Broad Institute Genome Sequencing Center for Infectious Disease"/>
            <person name="Wu L."/>
            <person name="Ma J."/>
        </authorList>
    </citation>
    <scope>NUCLEOTIDE SEQUENCE [LARGE SCALE GENOMIC DNA]</scope>
    <source>
        <strain evidence="6">JCM 18055</strain>
    </source>
</reference>
<dbReference type="InterPro" id="IPR036812">
    <property type="entry name" value="NAD(P)_OxRdtase_dom_sf"/>
</dbReference>
<dbReference type="InterPro" id="IPR020471">
    <property type="entry name" value="AKR"/>
</dbReference>
<evidence type="ECO:0000259" key="4">
    <source>
        <dbReference type="Pfam" id="PF00248"/>
    </source>
</evidence>
<sequence length="276" mass="30432">MVPTITLNDGVRIPQFGFGVFQIDPGQATVDAVKQAFDAGYRHIDTAQMYGNEEGVGQAVAESGLSRDEIFVTTKLSNSRHGRDEAQKALEESLTKLGLDHVDLYLIHWPLPKRDDYVETWRGLEQAKAAGKVRSIGVSNFQVEHLDRLAAETDTVPSVNQIELHPTFTQPQLRRYHRDHAIATEAWSPIGQGGALLTNEVVTSLAEKYGRSPAQIVLRWHVQLGNIVFPKSVTPSRIAENIDVFDFELADDDVATVGGLDKGDAGRLGPHPDEFN</sequence>
<keyword evidence="6" id="KW-1185">Reference proteome</keyword>
<evidence type="ECO:0000313" key="5">
    <source>
        <dbReference type="EMBL" id="GAA4713017.1"/>
    </source>
</evidence>
<keyword evidence="2" id="KW-0521">NADP</keyword>
<dbReference type="PIRSF" id="PIRSF000097">
    <property type="entry name" value="AKR"/>
    <property type="match status" value="1"/>
</dbReference>
<keyword evidence="3" id="KW-0560">Oxidoreductase</keyword>
<comment type="caution">
    <text evidence="5">The sequence shown here is derived from an EMBL/GenBank/DDBJ whole genome shotgun (WGS) entry which is preliminary data.</text>
</comment>
<dbReference type="InterPro" id="IPR023210">
    <property type="entry name" value="NADP_OxRdtase_dom"/>
</dbReference>
<gene>
    <name evidence="5" type="ORF">GCM10023215_64850</name>
</gene>
<evidence type="ECO:0000256" key="2">
    <source>
        <dbReference type="ARBA" id="ARBA00022857"/>
    </source>
</evidence>
<feature type="domain" description="NADP-dependent oxidoreductase" evidence="4">
    <location>
        <begin position="28"/>
        <end position="259"/>
    </location>
</feature>
<dbReference type="RefSeq" id="WP_345384634.1">
    <property type="nucleotide sequence ID" value="NZ_BAABIC010000036.1"/>
</dbReference>
<organism evidence="5 6">
    <name type="scientific">Pseudonocardia yuanmonensis</name>
    <dbReference type="NCBI Taxonomy" id="1095914"/>
    <lineage>
        <taxon>Bacteria</taxon>
        <taxon>Bacillati</taxon>
        <taxon>Actinomycetota</taxon>
        <taxon>Actinomycetes</taxon>
        <taxon>Pseudonocardiales</taxon>
        <taxon>Pseudonocardiaceae</taxon>
        <taxon>Pseudonocardia</taxon>
    </lineage>
</organism>
<dbReference type="EMBL" id="BAABIC010000036">
    <property type="protein sequence ID" value="GAA4713017.1"/>
    <property type="molecule type" value="Genomic_DNA"/>
</dbReference>
<comment type="similarity">
    <text evidence="1">Belongs to the aldo/keto reductase family.</text>
</comment>
<evidence type="ECO:0000256" key="1">
    <source>
        <dbReference type="ARBA" id="ARBA00007905"/>
    </source>
</evidence>
<protein>
    <submittedName>
        <fullName evidence="5">Aldo/keto reductase</fullName>
    </submittedName>
</protein>
<proteinExistence type="inferred from homology"/>
<dbReference type="SUPFAM" id="SSF51430">
    <property type="entry name" value="NAD(P)-linked oxidoreductase"/>
    <property type="match status" value="1"/>
</dbReference>
<dbReference type="PRINTS" id="PR00069">
    <property type="entry name" value="ALDKETRDTASE"/>
</dbReference>
<evidence type="ECO:0000313" key="6">
    <source>
        <dbReference type="Proteomes" id="UP001500325"/>
    </source>
</evidence>
<name>A0ABP8XTA0_9PSEU</name>
<evidence type="ECO:0000256" key="3">
    <source>
        <dbReference type="ARBA" id="ARBA00023002"/>
    </source>
</evidence>
<accession>A0ABP8XTA0</accession>